<dbReference type="EMBL" id="VTRV01000029">
    <property type="protein sequence ID" value="TZF90723.1"/>
    <property type="molecule type" value="Genomic_DNA"/>
</dbReference>
<evidence type="ECO:0000256" key="1">
    <source>
        <dbReference type="SAM" id="SignalP"/>
    </source>
</evidence>
<keyword evidence="1" id="KW-0732">Signal</keyword>
<name>A0A5D8Z9J0_9GAMM</name>
<dbReference type="OrthoDB" id="5950182at2"/>
<proteinExistence type="predicted"/>
<feature type="signal peptide" evidence="1">
    <location>
        <begin position="1"/>
        <end position="23"/>
    </location>
</feature>
<feature type="chain" id="PRO_5023093916" evidence="1">
    <location>
        <begin position="24"/>
        <end position="141"/>
    </location>
</feature>
<sequence>MKSVACPNLLGCLAALLSSAATAGEKAYVPVPPTAMHAEVKTSCVPEEATITVKRDHGFKGSGIHSDLVVDGKPIAELRPGQTVTFCLPADEHIVGVTWSMLGGFSNNKREIAAEIRAGKNYFFRIFILHAQGATIERTAE</sequence>
<keyword evidence="3" id="KW-1185">Reference proteome</keyword>
<comment type="caution">
    <text evidence="2">The sequence shown here is derived from an EMBL/GenBank/DDBJ whole genome shotgun (WGS) entry which is preliminary data.</text>
</comment>
<dbReference type="RefSeq" id="WP_149352125.1">
    <property type="nucleotide sequence ID" value="NZ_VTRV01000029.1"/>
</dbReference>
<dbReference type="AlphaFoldDB" id="A0A5D8Z9J0"/>
<evidence type="ECO:0000313" key="3">
    <source>
        <dbReference type="Proteomes" id="UP000323164"/>
    </source>
</evidence>
<accession>A0A5D8Z9J0</accession>
<protein>
    <submittedName>
        <fullName evidence="2">Uncharacterized protein</fullName>
    </submittedName>
</protein>
<evidence type="ECO:0000313" key="2">
    <source>
        <dbReference type="EMBL" id="TZF90723.1"/>
    </source>
</evidence>
<dbReference type="Proteomes" id="UP000323164">
    <property type="component" value="Unassembled WGS sequence"/>
</dbReference>
<organism evidence="2 3">
    <name type="scientific">Cognatilysobacter lacus</name>
    <dbReference type="NCBI Taxonomy" id="1643323"/>
    <lineage>
        <taxon>Bacteria</taxon>
        <taxon>Pseudomonadati</taxon>
        <taxon>Pseudomonadota</taxon>
        <taxon>Gammaproteobacteria</taxon>
        <taxon>Lysobacterales</taxon>
        <taxon>Lysobacteraceae</taxon>
        <taxon>Cognatilysobacter</taxon>
    </lineage>
</organism>
<gene>
    <name evidence="2" type="ORF">FW784_04270</name>
</gene>
<reference evidence="2 3" key="1">
    <citation type="submission" date="2019-08" db="EMBL/GenBank/DDBJ databases">
        <title>Draft genome sequence of Lysobacter sp. UKS-15.</title>
        <authorList>
            <person name="Im W.-T."/>
        </authorList>
    </citation>
    <scope>NUCLEOTIDE SEQUENCE [LARGE SCALE GENOMIC DNA]</scope>
    <source>
        <strain evidence="2 3">UKS-15</strain>
    </source>
</reference>